<feature type="signal peptide" evidence="1">
    <location>
        <begin position="1"/>
        <end position="22"/>
    </location>
</feature>
<organism evidence="2 3">
    <name type="scientific">Necator americanus</name>
    <name type="common">Human hookworm</name>
    <dbReference type="NCBI Taxonomy" id="51031"/>
    <lineage>
        <taxon>Eukaryota</taxon>
        <taxon>Metazoa</taxon>
        <taxon>Ecdysozoa</taxon>
        <taxon>Nematoda</taxon>
        <taxon>Chromadorea</taxon>
        <taxon>Rhabditida</taxon>
        <taxon>Rhabditina</taxon>
        <taxon>Rhabditomorpha</taxon>
        <taxon>Strongyloidea</taxon>
        <taxon>Ancylostomatidae</taxon>
        <taxon>Bunostominae</taxon>
        <taxon>Necator</taxon>
    </lineage>
</organism>
<reference evidence="2 3" key="1">
    <citation type="submission" date="2023-08" db="EMBL/GenBank/DDBJ databases">
        <title>A Necator americanus chromosomal reference genome.</title>
        <authorList>
            <person name="Ilik V."/>
            <person name="Petrzelkova K.J."/>
            <person name="Pardy F."/>
            <person name="Fuh T."/>
            <person name="Niatou-Singa F.S."/>
            <person name="Gouil Q."/>
            <person name="Baker L."/>
            <person name="Ritchie M.E."/>
            <person name="Jex A.R."/>
            <person name="Gazzola D."/>
            <person name="Li H."/>
            <person name="Toshio Fujiwara R."/>
            <person name="Zhan B."/>
            <person name="Aroian R.V."/>
            <person name="Pafco B."/>
            <person name="Schwarz E.M."/>
        </authorList>
    </citation>
    <scope>NUCLEOTIDE SEQUENCE [LARGE SCALE GENOMIC DNA]</scope>
    <source>
        <strain evidence="2 3">Aroian</strain>
        <tissue evidence="2">Whole animal</tissue>
    </source>
</reference>
<accession>A0ABR1BLA2</accession>
<evidence type="ECO:0000256" key="1">
    <source>
        <dbReference type="SAM" id="SignalP"/>
    </source>
</evidence>
<proteinExistence type="predicted"/>
<comment type="caution">
    <text evidence="2">The sequence shown here is derived from an EMBL/GenBank/DDBJ whole genome shotgun (WGS) entry which is preliminary data.</text>
</comment>
<keyword evidence="3" id="KW-1185">Reference proteome</keyword>
<evidence type="ECO:0000313" key="3">
    <source>
        <dbReference type="Proteomes" id="UP001303046"/>
    </source>
</evidence>
<dbReference type="Proteomes" id="UP001303046">
    <property type="component" value="Unassembled WGS sequence"/>
</dbReference>
<feature type="chain" id="PRO_5045830051" evidence="1">
    <location>
        <begin position="23"/>
        <end position="169"/>
    </location>
</feature>
<keyword evidence="1" id="KW-0732">Signal</keyword>
<gene>
    <name evidence="2" type="primary">Necator_chrI.g521</name>
    <name evidence="2" type="ORF">RB195_004399</name>
</gene>
<dbReference type="EMBL" id="JAVFWL010000001">
    <property type="protein sequence ID" value="KAK6726057.1"/>
    <property type="molecule type" value="Genomic_DNA"/>
</dbReference>
<name>A0ABR1BLA2_NECAM</name>
<evidence type="ECO:0000313" key="2">
    <source>
        <dbReference type="EMBL" id="KAK6726057.1"/>
    </source>
</evidence>
<protein>
    <submittedName>
        <fullName evidence="2">Uncharacterized protein</fullName>
    </submittedName>
</protein>
<dbReference type="Gene3D" id="3.40.33.10">
    <property type="entry name" value="CAP"/>
    <property type="match status" value="1"/>
</dbReference>
<dbReference type="InterPro" id="IPR035940">
    <property type="entry name" value="CAP_sf"/>
</dbReference>
<sequence>MKALLIVSVIYVLLLTADRNSANQQACEISNPEEHLHRLVIFWKELRFKATLGQKYQRRVNLGPGGECMLFERDRRHPTFTSVYELVKLMTNTTVLDQMIYPNATRYGCWVKGFKKGSKCYVKGVCLFDEKAPSDFKVEDIKKEPKCQNNEGCTYKKPATCRHFLCYVE</sequence>